<organism evidence="2 3">
    <name type="scientific">Algoriphagus zhangzhouensis</name>
    <dbReference type="NCBI Taxonomy" id="1073327"/>
    <lineage>
        <taxon>Bacteria</taxon>
        <taxon>Pseudomonadati</taxon>
        <taxon>Bacteroidota</taxon>
        <taxon>Cytophagia</taxon>
        <taxon>Cytophagales</taxon>
        <taxon>Cyclobacteriaceae</taxon>
        <taxon>Algoriphagus</taxon>
    </lineage>
</organism>
<feature type="transmembrane region" description="Helical" evidence="1">
    <location>
        <begin position="194"/>
        <end position="211"/>
    </location>
</feature>
<feature type="transmembrane region" description="Helical" evidence="1">
    <location>
        <begin position="115"/>
        <end position="144"/>
    </location>
</feature>
<keyword evidence="1" id="KW-1133">Transmembrane helix</keyword>
<evidence type="ECO:0000313" key="2">
    <source>
        <dbReference type="EMBL" id="SHO65349.1"/>
    </source>
</evidence>
<evidence type="ECO:0000313" key="3">
    <source>
        <dbReference type="Proteomes" id="UP000184609"/>
    </source>
</evidence>
<dbReference type="RefSeq" id="WP_073573604.1">
    <property type="nucleotide sequence ID" value="NZ_FRXN01000007.1"/>
</dbReference>
<protein>
    <recommendedName>
        <fullName evidence="4">DoxX protein</fullName>
    </recommendedName>
</protein>
<accession>A0A1M7ZKK3</accession>
<evidence type="ECO:0000256" key="1">
    <source>
        <dbReference type="SAM" id="Phobius"/>
    </source>
</evidence>
<feature type="transmembrane region" description="Helical" evidence="1">
    <location>
        <begin position="217"/>
        <end position="235"/>
    </location>
</feature>
<name>A0A1M7ZKK3_9BACT</name>
<sequence>MDNSLINRNWSFFRKVSFRFAFIYFILFFPPLDILASVPGVRWLSSSLYSPLRSAAYFFNDYLFHIKDELVPQGGSGDTSFGWALQFSIIVLAILGTIIWTFLDSKRKGYPKLYYILCLVVRYSLASIAFVYGILKVFALQMYFPNLSQLATPLGDYLPMRLSWMFIGYSPMYQIFSGVAEVLVALLLFWRRTALLGALLSVGVFANVAMLNLSYDIPVKIFSINLLIASLFLVWQERERLFAFFIQNKSAKPSSFYSPEFSKSWFKYIRIGLKVVFIVSAFGIATYNYYGYYKSFHSTATKVLDPIEPGYYHVELFVKNGDTIPENLADTLRWRDLVFDYNGAGSFGAVDEDFWMRYGRAYFDYRPDSTASVLEWRKSKYDSLPFITFEMELEPDGRMSLLGLKNQDSLRISLKKLPRHFQLAERQFHWLSESNR</sequence>
<gene>
    <name evidence="2" type="ORF">SAMN04488108_4009</name>
</gene>
<feature type="transmembrane region" description="Helical" evidence="1">
    <location>
        <begin position="271"/>
        <end position="290"/>
    </location>
</feature>
<feature type="transmembrane region" description="Helical" evidence="1">
    <location>
        <begin position="83"/>
        <end position="103"/>
    </location>
</feature>
<dbReference type="AlphaFoldDB" id="A0A1M7ZKK3"/>
<dbReference type="OrthoDB" id="102112at2"/>
<evidence type="ECO:0008006" key="4">
    <source>
        <dbReference type="Google" id="ProtNLM"/>
    </source>
</evidence>
<keyword evidence="3" id="KW-1185">Reference proteome</keyword>
<proteinExistence type="predicted"/>
<reference evidence="3" key="1">
    <citation type="submission" date="2016-12" db="EMBL/GenBank/DDBJ databases">
        <authorList>
            <person name="Varghese N."/>
            <person name="Submissions S."/>
        </authorList>
    </citation>
    <scope>NUCLEOTIDE SEQUENCE [LARGE SCALE GENOMIC DNA]</scope>
    <source>
        <strain evidence="3">DSM 25035</strain>
    </source>
</reference>
<dbReference type="EMBL" id="FRXN01000007">
    <property type="protein sequence ID" value="SHO65349.1"/>
    <property type="molecule type" value="Genomic_DNA"/>
</dbReference>
<keyword evidence="1" id="KW-0812">Transmembrane</keyword>
<feature type="transmembrane region" description="Helical" evidence="1">
    <location>
        <begin position="164"/>
        <end position="189"/>
    </location>
</feature>
<keyword evidence="1" id="KW-0472">Membrane</keyword>
<feature type="transmembrane region" description="Helical" evidence="1">
    <location>
        <begin position="21"/>
        <end position="44"/>
    </location>
</feature>
<dbReference type="STRING" id="1073327.SAMN04488108_4009"/>
<dbReference type="Proteomes" id="UP000184609">
    <property type="component" value="Unassembled WGS sequence"/>
</dbReference>